<gene>
    <name evidence="1" type="ORF">RS130_10800</name>
</gene>
<keyword evidence="2" id="KW-1185">Reference proteome</keyword>
<dbReference type="InterPro" id="IPR036188">
    <property type="entry name" value="FAD/NAD-bd_sf"/>
</dbReference>
<dbReference type="Pfam" id="PF04820">
    <property type="entry name" value="Trp_halogenase"/>
    <property type="match status" value="1"/>
</dbReference>
<dbReference type="Gene3D" id="3.50.50.60">
    <property type="entry name" value="FAD/NAD(P)-binding domain"/>
    <property type="match status" value="1"/>
</dbReference>
<organism evidence="1 2">
    <name type="scientific">Paraglaciecola aquimarina</name>
    <dbReference type="NCBI Taxonomy" id="1235557"/>
    <lineage>
        <taxon>Bacteria</taxon>
        <taxon>Pseudomonadati</taxon>
        <taxon>Pseudomonadota</taxon>
        <taxon>Gammaproteobacteria</taxon>
        <taxon>Alteromonadales</taxon>
        <taxon>Alteromonadaceae</taxon>
        <taxon>Paraglaciecola</taxon>
    </lineage>
</organism>
<accession>A0ABU3SWH6</accession>
<dbReference type="Proteomes" id="UP001247805">
    <property type="component" value="Unassembled WGS sequence"/>
</dbReference>
<name>A0ABU3SWH6_9ALTE</name>
<sequence>MDIPDTLKARMELFKNTGRFVQKRNEIFVDSWLQVMIGQGLVPDVHHSLADELTEGELQSFLTQIESDIQTKVQQLPTHGEYLKSISR</sequence>
<evidence type="ECO:0000313" key="2">
    <source>
        <dbReference type="Proteomes" id="UP001247805"/>
    </source>
</evidence>
<evidence type="ECO:0000313" key="1">
    <source>
        <dbReference type="EMBL" id="MDU0354354.1"/>
    </source>
</evidence>
<dbReference type="EMBL" id="JAWDIO010000002">
    <property type="protein sequence ID" value="MDU0354354.1"/>
    <property type="molecule type" value="Genomic_DNA"/>
</dbReference>
<comment type="caution">
    <text evidence="1">The sequence shown here is derived from an EMBL/GenBank/DDBJ whole genome shotgun (WGS) entry which is preliminary data.</text>
</comment>
<reference evidence="1 2" key="1">
    <citation type="submission" date="2023-10" db="EMBL/GenBank/DDBJ databases">
        <title>Glaciecola aquimarina strain GGW-M5 nov., isolated from a coastal seawater.</title>
        <authorList>
            <person name="Bayburt H."/>
            <person name="Kim J.M."/>
            <person name="Choi B.J."/>
            <person name="Jeon C.O."/>
        </authorList>
    </citation>
    <scope>NUCLEOTIDE SEQUENCE [LARGE SCALE GENOMIC DNA]</scope>
    <source>
        <strain evidence="1 2">KCTC 32108</strain>
    </source>
</reference>
<proteinExistence type="predicted"/>
<protein>
    <submittedName>
        <fullName evidence="1">Tryptophan 7-halogenase</fullName>
    </submittedName>
</protein>
<dbReference type="InterPro" id="IPR006905">
    <property type="entry name" value="Flavin_halogenase"/>
</dbReference>